<evidence type="ECO:0000256" key="1">
    <source>
        <dbReference type="SAM" id="Phobius"/>
    </source>
</evidence>
<feature type="transmembrane region" description="Helical" evidence="1">
    <location>
        <begin position="88"/>
        <end position="106"/>
    </location>
</feature>
<evidence type="ECO:0000313" key="3">
    <source>
        <dbReference type="Proteomes" id="UP000551878"/>
    </source>
</evidence>
<dbReference type="InterPro" id="IPR025576">
    <property type="entry name" value="YwiC"/>
</dbReference>
<name>A0A840QU60_9BACI</name>
<dbReference type="RefSeq" id="WP_184665227.1">
    <property type="nucleotide sequence ID" value="NZ_JACHHB010000017.1"/>
</dbReference>
<organism evidence="2 3">
    <name type="scientific">Texcoconibacillus texcoconensis</name>
    <dbReference type="NCBI Taxonomy" id="1095777"/>
    <lineage>
        <taxon>Bacteria</taxon>
        <taxon>Bacillati</taxon>
        <taxon>Bacillota</taxon>
        <taxon>Bacilli</taxon>
        <taxon>Bacillales</taxon>
        <taxon>Bacillaceae</taxon>
        <taxon>Texcoconibacillus</taxon>
    </lineage>
</organism>
<comment type="caution">
    <text evidence="2">The sequence shown here is derived from an EMBL/GenBank/DDBJ whole genome shotgun (WGS) entry which is preliminary data.</text>
</comment>
<feature type="transmembrane region" description="Helical" evidence="1">
    <location>
        <begin position="220"/>
        <end position="243"/>
    </location>
</feature>
<dbReference type="EMBL" id="JACHHB010000017">
    <property type="protein sequence ID" value="MBB5174821.1"/>
    <property type="molecule type" value="Genomic_DNA"/>
</dbReference>
<dbReference type="Pfam" id="PF14256">
    <property type="entry name" value="YwiC"/>
    <property type="match status" value="1"/>
</dbReference>
<feature type="transmembrane region" description="Helical" evidence="1">
    <location>
        <begin position="113"/>
        <end position="133"/>
    </location>
</feature>
<evidence type="ECO:0008006" key="4">
    <source>
        <dbReference type="Google" id="ProtNLM"/>
    </source>
</evidence>
<sequence>MNWYVPREHGAWAMLIVPYWIGAAVSGITLWHIIFFLAIFSFYFAQGPILSYIRNPKKNRDVGPSLTVYLSIGAVFLIPVLISEPTIMILGLPVVPLFLINLWFAYRKNERAFTNDVVAITCLSWLLVLAYYLGEETISSEALALFAWTIAFFVASVFHVKSLIREKKNRTFHRISFAYHILLVILPIVMQAYLLVIPFLASALKTTFIPVNRYGKPMHIGVAEIVNSLLYIGFAVMSFYMGYL</sequence>
<accession>A0A840QU60</accession>
<feature type="transmembrane region" description="Helical" evidence="1">
    <location>
        <begin position="176"/>
        <end position="200"/>
    </location>
</feature>
<dbReference type="AlphaFoldDB" id="A0A840QU60"/>
<keyword evidence="1" id="KW-0472">Membrane</keyword>
<keyword evidence="3" id="KW-1185">Reference proteome</keyword>
<evidence type="ECO:0000313" key="2">
    <source>
        <dbReference type="EMBL" id="MBB5174821.1"/>
    </source>
</evidence>
<proteinExistence type="predicted"/>
<protein>
    <recommendedName>
        <fullName evidence="4">YwiC-like protein</fullName>
    </recommendedName>
</protein>
<keyword evidence="1" id="KW-0812">Transmembrane</keyword>
<dbReference type="Proteomes" id="UP000551878">
    <property type="component" value="Unassembled WGS sequence"/>
</dbReference>
<gene>
    <name evidence="2" type="ORF">HNQ41_003044</name>
</gene>
<feature type="transmembrane region" description="Helical" evidence="1">
    <location>
        <begin position="66"/>
        <end position="82"/>
    </location>
</feature>
<feature type="transmembrane region" description="Helical" evidence="1">
    <location>
        <begin position="20"/>
        <end position="45"/>
    </location>
</feature>
<reference evidence="2 3" key="1">
    <citation type="submission" date="2020-08" db="EMBL/GenBank/DDBJ databases">
        <title>Genomic Encyclopedia of Type Strains, Phase IV (KMG-IV): sequencing the most valuable type-strain genomes for metagenomic binning, comparative biology and taxonomic classification.</title>
        <authorList>
            <person name="Goeker M."/>
        </authorList>
    </citation>
    <scope>NUCLEOTIDE SEQUENCE [LARGE SCALE GENOMIC DNA]</scope>
    <source>
        <strain evidence="2 3">DSM 24696</strain>
    </source>
</reference>
<feature type="transmembrane region" description="Helical" evidence="1">
    <location>
        <begin position="145"/>
        <end position="164"/>
    </location>
</feature>
<keyword evidence="1" id="KW-1133">Transmembrane helix</keyword>